<feature type="region of interest" description="Disordered" evidence="2">
    <location>
        <begin position="761"/>
        <end position="789"/>
    </location>
</feature>
<dbReference type="SUPFAM" id="SSF52025">
    <property type="entry name" value="PA domain"/>
    <property type="match status" value="1"/>
</dbReference>
<comment type="caution">
    <text evidence="7">The sequence shown here is derived from an EMBL/GenBank/DDBJ whole genome shotgun (WGS) entry which is preliminary data.</text>
</comment>
<gene>
    <name evidence="7" type="ORF">Clacol_002235</name>
</gene>
<dbReference type="Proteomes" id="UP001050691">
    <property type="component" value="Unassembled WGS sequence"/>
</dbReference>
<dbReference type="InterPro" id="IPR036757">
    <property type="entry name" value="TFR-like_dimer_dom_sf"/>
</dbReference>
<dbReference type="InterPro" id="IPR046450">
    <property type="entry name" value="PA_dom_sf"/>
</dbReference>
<reference evidence="7" key="1">
    <citation type="submission" date="2021-10" db="EMBL/GenBank/DDBJ databases">
        <title>De novo Genome Assembly of Clathrus columnatus (Basidiomycota, Fungi) Using Illumina and Nanopore Sequence Data.</title>
        <authorList>
            <person name="Ogiso-Tanaka E."/>
            <person name="Itagaki H."/>
            <person name="Hosoya T."/>
            <person name="Hosaka K."/>
        </authorList>
    </citation>
    <scope>NUCLEOTIDE SEQUENCE</scope>
    <source>
        <strain evidence="7">MO-923</strain>
    </source>
</reference>
<dbReference type="GO" id="GO:0004180">
    <property type="term" value="F:carboxypeptidase activity"/>
    <property type="evidence" value="ECO:0007669"/>
    <property type="project" value="TreeGrafter"/>
</dbReference>
<proteinExistence type="inferred from homology"/>
<dbReference type="FunFam" id="3.40.630.10:FF:000101">
    <property type="entry name" value="N-acetylated alpha-linked acidic dipeptidase like 1"/>
    <property type="match status" value="1"/>
</dbReference>
<evidence type="ECO:0000256" key="1">
    <source>
        <dbReference type="ARBA" id="ARBA00005634"/>
    </source>
</evidence>
<dbReference type="PANTHER" id="PTHR10404">
    <property type="entry name" value="N-ACETYLATED-ALPHA-LINKED ACIDIC DIPEPTIDASE"/>
    <property type="match status" value="1"/>
</dbReference>
<keyword evidence="3" id="KW-1133">Transmembrane helix</keyword>
<dbReference type="EMBL" id="BPWL01000003">
    <property type="protein sequence ID" value="GJJ08028.1"/>
    <property type="molecule type" value="Genomic_DNA"/>
</dbReference>
<dbReference type="Pfam" id="PF04253">
    <property type="entry name" value="TFR_dimer"/>
    <property type="match status" value="1"/>
</dbReference>
<dbReference type="CDD" id="cd08022">
    <property type="entry name" value="M28_PSMA_like"/>
    <property type="match status" value="1"/>
</dbReference>
<dbReference type="AlphaFoldDB" id="A0AAV5A3H6"/>
<comment type="similarity">
    <text evidence="1">Belongs to the peptidase M28 family. M28B subfamily.</text>
</comment>
<keyword evidence="3" id="KW-0472">Membrane</keyword>
<dbReference type="Gene3D" id="3.40.630.10">
    <property type="entry name" value="Zn peptidases"/>
    <property type="match status" value="1"/>
</dbReference>
<keyword evidence="3" id="KW-0812">Transmembrane</keyword>
<feature type="compositionally biased region" description="Polar residues" evidence="2">
    <location>
        <begin position="762"/>
        <end position="786"/>
    </location>
</feature>
<feature type="domain" description="Transferrin receptor-like dimerisation" evidence="5">
    <location>
        <begin position="798"/>
        <end position="880"/>
    </location>
</feature>
<evidence type="ECO:0000256" key="2">
    <source>
        <dbReference type="SAM" id="MobiDB-lite"/>
    </source>
</evidence>
<evidence type="ECO:0000313" key="8">
    <source>
        <dbReference type="Proteomes" id="UP001050691"/>
    </source>
</evidence>
<dbReference type="Gene3D" id="3.50.30.30">
    <property type="match status" value="1"/>
</dbReference>
<dbReference type="SUPFAM" id="SSF47672">
    <property type="entry name" value="Transferrin receptor-like dimerisation domain"/>
    <property type="match status" value="2"/>
</dbReference>
<feature type="domain" description="Peptidase M28" evidence="6">
    <location>
        <begin position="401"/>
        <end position="544"/>
    </location>
</feature>
<dbReference type="InterPro" id="IPR003137">
    <property type="entry name" value="PA_domain"/>
</dbReference>
<evidence type="ECO:0008006" key="9">
    <source>
        <dbReference type="Google" id="ProtNLM"/>
    </source>
</evidence>
<dbReference type="CDD" id="cd02121">
    <property type="entry name" value="PA_GCPII_like"/>
    <property type="match status" value="1"/>
</dbReference>
<name>A0AAV5A3H6_9AGAM</name>
<dbReference type="Pfam" id="PF04389">
    <property type="entry name" value="Peptidase_M28"/>
    <property type="match status" value="1"/>
</dbReference>
<dbReference type="Pfam" id="PF02225">
    <property type="entry name" value="PA"/>
    <property type="match status" value="1"/>
</dbReference>
<evidence type="ECO:0000256" key="3">
    <source>
        <dbReference type="SAM" id="Phobius"/>
    </source>
</evidence>
<keyword evidence="8" id="KW-1185">Reference proteome</keyword>
<evidence type="ECO:0000259" key="6">
    <source>
        <dbReference type="Pfam" id="PF04389"/>
    </source>
</evidence>
<evidence type="ECO:0000313" key="7">
    <source>
        <dbReference type="EMBL" id="GJJ08028.1"/>
    </source>
</evidence>
<organism evidence="7 8">
    <name type="scientific">Clathrus columnatus</name>
    <dbReference type="NCBI Taxonomy" id="1419009"/>
    <lineage>
        <taxon>Eukaryota</taxon>
        <taxon>Fungi</taxon>
        <taxon>Dikarya</taxon>
        <taxon>Basidiomycota</taxon>
        <taxon>Agaricomycotina</taxon>
        <taxon>Agaricomycetes</taxon>
        <taxon>Phallomycetidae</taxon>
        <taxon>Phallales</taxon>
        <taxon>Clathraceae</taxon>
        <taxon>Clathrus</taxon>
    </lineage>
</organism>
<dbReference type="InterPro" id="IPR007484">
    <property type="entry name" value="Peptidase_M28"/>
</dbReference>
<feature type="domain" description="PA" evidence="4">
    <location>
        <begin position="237"/>
        <end position="308"/>
    </location>
</feature>
<dbReference type="Gene3D" id="1.20.930.40">
    <property type="entry name" value="Transferrin receptor-like, dimerisation domain"/>
    <property type="match status" value="1"/>
</dbReference>
<dbReference type="InterPro" id="IPR039373">
    <property type="entry name" value="Peptidase_M28B"/>
</dbReference>
<evidence type="ECO:0000259" key="5">
    <source>
        <dbReference type="Pfam" id="PF04253"/>
    </source>
</evidence>
<dbReference type="SUPFAM" id="SSF53187">
    <property type="entry name" value="Zn-dependent exopeptidases"/>
    <property type="match status" value="1"/>
</dbReference>
<accession>A0AAV5A3H6</accession>
<evidence type="ECO:0000259" key="4">
    <source>
        <dbReference type="Pfam" id="PF02225"/>
    </source>
</evidence>
<sequence>MAGKSLDQRSIFGEDRKGKDEILSHPVITKSDHKSRSTFPVLSRFFRAFVALGIIYLFNTWFWRYNTKWSPASTWPVEAFVRPNHPILNGKAAEEKFLAIPTGEKALEASRKYATLSHVAGSEQDLKTAKIVFNHFYDSFGIKAPTTQESFIYPAGSSQSRSATLNIKATKTPRAWIDEYYPVMNLPKDRSLEILDESGAVIWTADIEEDGDPLDEDAARARTDVPVFHGLSKEGDVTGKLIYANYGRQEDLDEIESAGGSFTGKIVLVRYEKLFRGLKVKGAAERGAIGVLIYSDPRDDTGITVENGFEPYPHGPARNPTSVQRGSVQYLSLYPGDPTTPGYPAYANSTRVEGGNIPSIPSLPISWNNAQVLLKEIEKGEGAGSIRLVNQVDTKITPIWNTMAVIPGHIKDEVVVLGNHRDAWVLGAADPSSGSSSIHEVIRAFGLLHKQGWKPLRTILIASWDAEEYGLIGSTEHGEDFAEWISENVVAYVNLVGLDSSVSGSRFTTSASPSLAHLIRQVALDIPHPTRENSTVWDALSDRGQYYVPGMVSGEEDDFVSKNTSAVSPLGSGSDYTVYLQRLGVASGQGGFSRTAGDAVYHYHSIYDSIRSQELYADPGYHRHAAIAKFVGLITLRLADSIILPLNTTYYALELGNYIDKVAKAADDLRVSIDLTPLRKSVKKLQDASLKLDKEKEDAEKQLWRIIRRWQRRHRKQYAGIDEQSEGGAHATNENEERGYKSRWRRLRCFVKNLLGLRRYDNNTSSEDANDTTMQDEQQDRIQTSNPRHRVPRRLRRAIKRVQNANKKLSTFEAGFISKDGIKDREWYKHLGVAPGKWLGYGSTTLPALTESITIEKNKTLAEYEVGRLVKLIDQLTEHLDV</sequence>
<dbReference type="PANTHER" id="PTHR10404:SF46">
    <property type="entry name" value="VACUOLAR PROTEIN SORTING-ASSOCIATED PROTEIN 70"/>
    <property type="match status" value="1"/>
</dbReference>
<feature type="transmembrane region" description="Helical" evidence="3">
    <location>
        <begin position="45"/>
        <end position="63"/>
    </location>
</feature>
<protein>
    <recommendedName>
        <fullName evidence="9">Zn-dependent exopeptidase</fullName>
    </recommendedName>
</protein>
<dbReference type="InterPro" id="IPR007365">
    <property type="entry name" value="TFR-like_dimer_dom"/>
</dbReference>